<evidence type="ECO:0000256" key="2">
    <source>
        <dbReference type="ARBA" id="ARBA00006645"/>
    </source>
</evidence>
<dbReference type="PANTHER" id="PTHR10290:SF3">
    <property type="entry name" value="DNA TOPOISOMERASE 1"/>
    <property type="match status" value="1"/>
</dbReference>
<dbReference type="GO" id="GO:0006338">
    <property type="term" value="P:chromatin remodeling"/>
    <property type="evidence" value="ECO:0007669"/>
    <property type="project" value="UniProtKB-ARBA"/>
</dbReference>
<evidence type="ECO:0000259" key="10">
    <source>
        <dbReference type="SMART" id="SM00435"/>
    </source>
</evidence>
<dbReference type="InterPro" id="IPR013500">
    <property type="entry name" value="TopoI_cat_euk"/>
</dbReference>
<organism evidence="11 12">
    <name type="scientific">Monilinia laxa</name>
    <name type="common">Brown rot fungus</name>
    <name type="synonym">Sclerotinia laxa</name>
    <dbReference type="NCBI Taxonomy" id="61186"/>
    <lineage>
        <taxon>Eukaryota</taxon>
        <taxon>Fungi</taxon>
        <taxon>Dikarya</taxon>
        <taxon>Ascomycota</taxon>
        <taxon>Pezizomycotina</taxon>
        <taxon>Leotiomycetes</taxon>
        <taxon>Helotiales</taxon>
        <taxon>Sclerotiniaceae</taxon>
        <taxon>Monilinia</taxon>
    </lineage>
</organism>
<feature type="domain" description="DNA topoisomerase I eukaryotic-type" evidence="10">
    <location>
        <begin position="470"/>
        <end position="922"/>
    </location>
</feature>
<dbReference type="Pfam" id="PF14370">
    <property type="entry name" value="Topo_C_assoc"/>
    <property type="match status" value="1"/>
</dbReference>
<dbReference type="InterPro" id="IPR013034">
    <property type="entry name" value="DNA_topo_DNA_db_N_dom1"/>
</dbReference>
<feature type="compositionally biased region" description="Basic residues" evidence="9">
    <location>
        <begin position="228"/>
        <end position="239"/>
    </location>
</feature>
<dbReference type="InterPro" id="IPR014727">
    <property type="entry name" value="TopoI_cat_a/b-sub_euk"/>
</dbReference>
<dbReference type="FunFam" id="1.10.10.41:FF:000001">
    <property type="entry name" value="DNA topoisomerase I"/>
    <property type="match status" value="1"/>
</dbReference>
<dbReference type="EC" id="5.6.2.1" evidence="7"/>
<dbReference type="InterPro" id="IPR008336">
    <property type="entry name" value="TopoI_DNA-bd_euk"/>
</dbReference>
<dbReference type="FunFam" id="3.90.15.10:FF:000002">
    <property type="entry name" value="DNA topoisomerase I"/>
    <property type="match status" value="1"/>
</dbReference>
<dbReference type="FunFam" id="1.10.132.10:FF:000003">
    <property type="entry name" value="DNA topoisomerase I"/>
    <property type="match status" value="1"/>
</dbReference>
<protein>
    <recommendedName>
        <fullName evidence="7">DNA topoisomerase I</fullName>
        <ecNumber evidence="7">5.6.2.1</ecNumber>
    </recommendedName>
    <alternativeName>
        <fullName evidence="7">DNA topoisomerase 1</fullName>
    </alternativeName>
</protein>
<evidence type="ECO:0000256" key="3">
    <source>
        <dbReference type="ARBA" id="ARBA00023029"/>
    </source>
</evidence>
<evidence type="ECO:0000256" key="7">
    <source>
        <dbReference type="RuleBase" id="RU365101"/>
    </source>
</evidence>
<dbReference type="Gene3D" id="1.10.10.41">
    <property type="entry name" value="Yeast DNA topoisomerase - domain 1"/>
    <property type="match status" value="1"/>
</dbReference>
<feature type="region of interest" description="Disordered" evidence="9">
    <location>
        <begin position="105"/>
        <end position="299"/>
    </location>
</feature>
<feature type="compositionally biased region" description="Basic and acidic residues" evidence="9">
    <location>
        <begin position="290"/>
        <end position="299"/>
    </location>
</feature>
<dbReference type="InterPro" id="IPR013499">
    <property type="entry name" value="TopoI_euk"/>
</dbReference>
<dbReference type="AlphaFoldDB" id="A0A5N6KJJ6"/>
<dbReference type="OrthoDB" id="47179at2759"/>
<feature type="active site" description="O-(3'-phospho-DNA)-tyrosine intermediate" evidence="6">
    <location>
        <position position="908"/>
    </location>
</feature>
<dbReference type="Pfam" id="PF02919">
    <property type="entry name" value="Topoisom_I_N"/>
    <property type="match status" value="1"/>
</dbReference>
<feature type="compositionally biased region" description="Low complexity" evidence="9">
    <location>
        <begin position="35"/>
        <end position="46"/>
    </location>
</feature>
<dbReference type="Gene3D" id="1.10.132.10">
    <property type="match status" value="2"/>
</dbReference>
<dbReference type="InterPro" id="IPR036202">
    <property type="entry name" value="TopoI_DNA-bd_euk_N_sf"/>
</dbReference>
<comment type="similarity">
    <text evidence="2 6 7">Belongs to the type IB topoisomerase family.</text>
</comment>
<dbReference type="SMART" id="SM00435">
    <property type="entry name" value="TOPEUc"/>
    <property type="match status" value="1"/>
</dbReference>
<dbReference type="GO" id="GO:0007059">
    <property type="term" value="P:chromosome segregation"/>
    <property type="evidence" value="ECO:0007669"/>
    <property type="project" value="TreeGrafter"/>
</dbReference>
<feature type="region of interest" description="Disordered" evidence="9">
    <location>
        <begin position="35"/>
        <end position="80"/>
    </location>
</feature>
<proteinExistence type="inferred from homology"/>
<dbReference type="SUPFAM" id="SSF56349">
    <property type="entry name" value="DNA breaking-rejoining enzymes"/>
    <property type="match status" value="1"/>
</dbReference>
<dbReference type="GO" id="GO:0006265">
    <property type="term" value="P:DNA topological change"/>
    <property type="evidence" value="ECO:0007669"/>
    <property type="project" value="UniProtKB-UniRule"/>
</dbReference>
<dbReference type="InterPro" id="IPR014711">
    <property type="entry name" value="TopoI_cat_a-hlx-sub_euk"/>
</dbReference>
<dbReference type="InterPro" id="IPR011010">
    <property type="entry name" value="DNA_brk_join_enz"/>
</dbReference>
<evidence type="ECO:0000256" key="9">
    <source>
        <dbReference type="SAM" id="MobiDB-lite"/>
    </source>
</evidence>
<sequence length="952" mass="107378">MFAKRLILQPVLRIIDFPFGTTINAVGATLTRTQSSYSRTAPSSTSHLSRQRTFLSKMSSSDDDMPLARTNGTNGNVSQARISKSVDKAMDKADANAKAAPVGISIRNGPVLNDPMDVDEPATNGASKRKSRSSVGNGKPVNYKMDGSGSESEEVPLAKRQRTSKKKAVDSDSDDDVPLAGRRNSRLPPKASAAAIGESSSDDEPLTARLSKEKASIEKHAEKEAKAIRAKKAASKKPVKKEESGSDTDAAPKRRKSNGAAPAKSSVKKTNGIKKEESDSDAPLAKKAAAKKDKREEADEVYRWWDAPKKEDDSSIKWETLQHNGVVFPPEYEPLPKNIKLRYDGIPLTLSLESEEIAGFFGAMLNSTHNVENPTFQKNFFKDFTDSVKKTGGAKDKDGNKVAIKEFSKLDFKPIFEYYDGKSAERKARSAAEKKAEKAIKDEAEAPYKTCIWDGRKEDVGNFRVEPPGLFRGRGEHPKTGKVKLRVTPEQITINIGKEAIVPSPPEGHKWKAIQHDNKATWLAMWQENINGAYKYVMLAAKSSIKGQSDFKKFEKARELKEHIDRIRRDYTQDLHAELMADRQRATAVYLIDKFALRAGNEKDAENEAETVGCCSLKYEHVTLKPPNTVIFDFLGKDSIRFYDEVTVDTQVFKNLKIFKKAPKKNGDDIFDRLNTTQLNKHLTNYMPGLSAKVFRTYNASWTMSDLLKKLKNSDISMQEKIKLYNDCNRKVAILCNHKRTVGASHEAAIEKMDDAVKGLKYQKWRLKQMILDIDPKQKKKKGVDWFALDEELDEDWIKEHQAFLVAQERLKIEKKFAKDNEKLVSEGQKEMKAKELTERLHAATDLEKKFKKENKTKKVEAEGKGPTVEKFEANITKIDERIANMLLKREDREGNKEVALGTSKINYIDPRLTVVFSQKFDVPIEKFFSKTLREKFAWAIDSIKDEDDWEF</sequence>
<dbReference type="InterPro" id="IPR051062">
    <property type="entry name" value="Topoisomerase_IB"/>
</dbReference>
<comment type="catalytic activity">
    <reaction evidence="1 6 7">
        <text>ATP-independent breakage of single-stranded DNA, followed by passage and rejoining.</text>
        <dbReference type="EC" id="5.6.2.1"/>
    </reaction>
</comment>
<dbReference type="PANTHER" id="PTHR10290">
    <property type="entry name" value="DNA TOPOISOMERASE I"/>
    <property type="match status" value="1"/>
</dbReference>
<comment type="function">
    <text evidence="7">Releases the supercoiling and torsional tension of DNA introduced during the DNA replication and transcription by transiently cleaving and rejoining one strand of the DNA duplex. Introduces a single-strand break via transesterification at the specific target site 5'-[CT]CCTTp site in duplex DNA. The scissile phosphodiester is attacked by the catalytic tyrosine of the enzyme, resulting in the formation of a DNA-(3'-phosphotyrosyl)-enzyme intermediate and the expulsion of a 5'-OH DNA strand. The free DNA strand then undergoes passage around the unbroken strand thus removing DNA supercoils. Finally, in the religation step, the DNA 5'-OH attacks the covalent intermediate to expel the active-site tyrosine and restore the DNA phosphodiester backbone.</text>
</comment>
<dbReference type="EMBL" id="VIGI01000002">
    <property type="protein sequence ID" value="KAB8303379.1"/>
    <property type="molecule type" value="Genomic_DNA"/>
</dbReference>
<keyword evidence="3 6" id="KW-0799">Topoisomerase</keyword>
<dbReference type="Gene3D" id="2.170.11.10">
    <property type="entry name" value="DNA Topoisomerase I, domain 2"/>
    <property type="match status" value="1"/>
</dbReference>
<dbReference type="Proteomes" id="UP000326757">
    <property type="component" value="Unassembled WGS sequence"/>
</dbReference>
<keyword evidence="4 6" id="KW-0238">DNA-binding</keyword>
<dbReference type="PRINTS" id="PR00416">
    <property type="entry name" value="EUTPISMRASEI"/>
</dbReference>
<name>A0A5N6KJJ6_MONLA</name>
<evidence type="ECO:0000256" key="5">
    <source>
        <dbReference type="ARBA" id="ARBA00023235"/>
    </source>
</evidence>
<dbReference type="GO" id="GO:0005694">
    <property type="term" value="C:chromosome"/>
    <property type="evidence" value="ECO:0007669"/>
    <property type="project" value="InterPro"/>
</dbReference>
<dbReference type="FunFam" id="2.170.11.10:FF:000001">
    <property type="entry name" value="DNA topoisomerase I"/>
    <property type="match status" value="1"/>
</dbReference>
<keyword evidence="12" id="KW-1185">Reference proteome</keyword>
<dbReference type="InterPro" id="IPR013030">
    <property type="entry name" value="DNA_topo_DNA_db_N_dom2"/>
</dbReference>
<feature type="compositionally biased region" description="Polar residues" evidence="9">
    <location>
        <begin position="70"/>
        <end position="80"/>
    </location>
</feature>
<evidence type="ECO:0000256" key="1">
    <source>
        <dbReference type="ARBA" id="ARBA00000213"/>
    </source>
</evidence>
<dbReference type="Gene3D" id="3.90.15.10">
    <property type="entry name" value="Topoisomerase I, Chain A, domain 3"/>
    <property type="match status" value="1"/>
</dbReference>
<accession>A0A5N6KJJ6</accession>
<dbReference type="CDD" id="cd00659">
    <property type="entry name" value="Topo_IB_C"/>
    <property type="match status" value="1"/>
</dbReference>
<feature type="compositionally biased region" description="Basic and acidic residues" evidence="9">
    <location>
        <begin position="210"/>
        <end position="227"/>
    </location>
</feature>
<evidence type="ECO:0000313" key="12">
    <source>
        <dbReference type="Proteomes" id="UP000326757"/>
    </source>
</evidence>
<reference evidence="11 12" key="1">
    <citation type="submission" date="2019-06" db="EMBL/GenBank/DDBJ databases">
        <title>Genome Sequence of the Brown Rot Fungal Pathogen Monilinia laxa.</title>
        <authorList>
            <person name="De Miccolis Angelini R.M."/>
            <person name="Landi L."/>
            <person name="Abate D."/>
            <person name="Pollastro S."/>
            <person name="Romanazzi G."/>
            <person name="Faretra F."/>
        </authorList>
    </citation>
    <scope>NUCLEOTIDE SEQUENCE [LARGE SCALE GENOMIC DNA]</scope>
    <source>
        <strain evidence="11 12">Mlax316</strain>
    </source>
</reference>
<evidence type="ECO:0000256" key="6">
    <source>
        <dbReference type="PROSITE-ProRule" id="PRU01382"/>
    </source>
</evidence>
<evidence type="ECO:0000256" key="8">
    <source>
        <dbReference type="SAM" id="Coils"/>
    </source>
</evidence>
<dbReference type="InterPro" id="IPR025834">
    <property type="entry name" value="TopoI_C_dom"/>
</dbReference>
<gene>
    <name evidence="11" type="ORF">EYC80_004808</name>
</gene>
<dbReference type="InterPro" id="IPR048045">
    <property type="entry name" value="Topoisomer_I_DNA-bd"/>
</dbReference>
<comment type="caution">
    <text evidence="11">The sequence shown here is derived from an EMBL/GenBank/DDBJ whole genome shotgun (WGS) entry which is preliminary data.</text>
</comment>
<dbReference type="SUPFAM" id="SSF56741">
    <property type="entry name" value="Eukaryotic DNA topoisomerase I, N-terminal DNA-binding fragment"/>
    <property type="match status" value="1"/>
</dbReference>
<dbReference type="GO" id="GO:0003917">
    <property type="term" value="F:DNA topoisomerase type I (single strand cut, ATP-independent) activity"/>
    <property type="evidence" value="ECO:0007669"/>
    <property type="project" value="UniProtKB-UniRule"/>
</dbReference>
<keyword evidence="5 6" id="KW-0413">Isomerase</keyword>
<dbReference type="GO" id="GO:0006260">
    <property type="term" value="P:DNA replication"/>
    <property type="evidence" value="ECO:0007669"/>
    <property type="project" value="TreeGrafter"/>
</dbReference>
<dbReference type="CDD" id="cd03488">
    <property type="entry name" value="Topoisomer_IB_N_htopoI_like"/>
    <property type="match status" value="1"/>
</dbReference>
<evidence type="ECO:0000256" key="4">
    <source>
        <dbReference type="ARBA" id="ARBA00023125"/>
    </source>
</evidence>
<dbReference type="PROSITE" id="PS52038">
    <property type="entry name" value="TOPO_IB_2"/>
    <property type="match status" value="1"/>
</dbReference>
<feature type="coiled-coil region" evidence="8">
    <location>
        <begin position="834"/>
        <end position="889"/>
    </location>
</feature>
<dbReference type="Pfam" id="PF01028">
    <property type="entry name" value="Topoisom_I"/>
    <property type="match status" value="1"/>
</dbReference>
<evidence type="ECO:0000313" key="11">
    <source>
        <dbReference type="EMBL" id="KAB8303379.1"/>
    </source>
</evidence>
<feature type="compositionally biased region" description="Polar residues" evidence="9">
    <location>
        <begin position="47"/>
        <end position="59"/>
    </location>
</feature>
<keyword evidence="8" id="KW-0175">Coiled coil</keyword>
<dbReference type="GO" id="GO:0003677">
    <property type="term" value="F:DNA binding"/>
    <property type="evidence" value="ECO:0007669"/>
    <property type="project" value="UniProtKB-UniRule"/>
</dbReference>
<dbReference type="GO" id="GO:0005730">
    <property type="term" value="C:nucleolus"/>
    <property type="evidence" value="ECO:0007669"/>
    <property type="project" value="TreeGrafter"/>
</dbReference>
<dbReference type="InterPro" id="IPR001631">
    <property type="entry name" value="TopoI"/>
</dbReference>